<dbReference type="InterPro" id="IPR046886">
    <property type="entry name" value="RsmE_MTase_dom"/>
</dbReference>
<dbReference type="InterPro" id="IPR046887">
    <property type="entry name" value="RsmE_PUA-like"/>
</dbReference>
<dbReference type="AlphaFoldDB" id="G8TZR8"/>
<dbReference type="NCBIfam" id="TIGR00046">
    <property type="entry name" value="RsmE family RNA methyltransferase"/>
    <property type="match status" value="1"/>
</dbReference>
<evidence type="ECO:0000256" key="2">
    <source>
        <dbReference type="ARBA" id="ARBA00005528"/>
    </source>
</evidence>
<reference evidence="16" key="1">
    <citation type="submission" date="2011-12" db="EMBL/GenBank/DDBJ databases">
        <title>The complete genome of chromosome of Sulfobacillus acidophilus DSM 10332.</title>
        <authorList>
            <person name="Lucas S."/>
            <person name="Han J."/>
            <person name="Lapidus A."/>
            <person name="Bruce D."/>
            <person name="Goodwin L."/>
            <person name="Pitluck S."/>
            <person name="Peters L."/>
            <person name="Kyrpides N."/>
            <person name="Mavromatis K."/>
            <person name="Ivanova N."/>
            <person name="Mikhailova N."/>
            <person name="Chertkov O."/>
            <person name="Saunders E."/>
            <person name="Detter J.C."/>
            <person name="Tapia R."/>
            <person name="Han C."/>
            <person name="Land M."/>
            <person name="Hauser L."/>
            <person name="Markowitz V."/>
            <person name="Cheng J.-F."/>
            <person name="Hugenholtz P."/>
            <person name="Woyke T."/>
            <person name="Wu D."/>
            <person name="Pukall R."/>
            <person name="Gehrich-Schroeter G."/>
            <person name="Schneider S."/>
            <person name="Klenk H.-P."/>
            <person name="Eisen J.A."/>
        </authorList>
    </citation>
    <scope>NUCLEOTIDE SEQUENCE [LARGE SCALE GENOMIC DNA]</scope>
    <source>
        <strain evidence="16">ATCC 700253 / DSM 10332 / NAL</strain>
    </source>
</reference>
<proteinExistence type="inferred from homology"/>
<comment type="catalytic activity">
    <reaction evidence="11 12">
        <text>uridine(1498) in 16S rRNA + S-adenosyl-L-methionine = N(3)-methyluridine(1498) in 16S rRNA + S-adenosyl-L-homocysteine + H(+)</text>
        <dbReference type="Rhea" id="RHEA:42920"/>
        <dbReference type="Rhea" id="RHEA-COMP:10283"/>
        <dbReference type="Rhea" id="RHEA-COMP:10284"/>
        <dbReference type="ChEBI" id="CHEBI:15378"/>
        <dbReference type="ChEBI" id="CHEBI:57856"/>
        <dbReference type="ChEBI" id="CHEBI:59789"/>
        <dbReference type="ChEBI" id="CHEBI:65315"/>
        <dbReference type="ChEBI" id="CHEBI:74502"/>
        <dbReference type="EC" id="2.1.1.193"/>
    </reaction>
</comment>
<evidence type="ECO:0000256" key="3">
    <source>
        <dbReference type="ARBA" id="ARBA00012328"/>
    </source>
</evidence>
<dbReference type="Gene3D" id="3.40.1280.10">
    <property type="match status" value="1"/>
</dbReference>
<feature type="domain" description="Ribosomal RNA small subunit methyltransferase E PUA-like" evidence="14">
    <location>
        <begin position="18"/>
        <end position="56"/>
    </location>
</feature>
<keyword evidence="6 12" id="KW-0698">rRNA processing</keyword>
<comment type="function">
    <text evidence="10 12">Specifically methylates the N3 position of the uracil ring of uridine 1498 (m3U1498) in 16S rRNA. Acts on the fully assembled 30S ribosomal subunit.</text>
</comment>
<evidence type="ECO:0000256" key="5">
    <source>
        <dbReference type="ARBA" id="ARBA00022490"/>
    </source>
</evidence>
<evidence type="ECO:0000256" key="4">
    <source>
        <dbReference type="ARBA" id="ARBA00013673"/>
    </source>
</evidence>
<dbReference type="Pfam" id="PF04452">
    <property type="entry name" value="Methyltrans_RNA"/>
    <property type="match status" value="1"/>
</dbReference>
<gene>
    <name evidence="15" type="ordered locus">Sulac_2937</name>
</gene>
<keyword evidence="5 12" id="KW-0963">Cytoplasm</keyword>
<comment type="similarity">
    <text evidence="2 12">Belongs to the RNA methyltransferase RsmE family.</text>
</comment>
<dbReference type="EMBL" id="CP003179">
    <property type="protein sequence ID" value="AEW06398.1"/>
    <property type="molecule type" value="Genomic_DNA"/>
</dbReference>
<keyword evidence="8 12" id="KW-0808">Transferase</keyword>
<keyword evidence="7 12" id="KW-0489">Methyltransferase</keyword>
<accession>G8TZR8</accession>
<dbReference type="SUPFAM" id="SSF75217">
    <property type="entry name" value="alpha/beta knot"/>
    <property type="match status" value="1"/>
</dbReference>
<evidence type="ECO:0000256" key="10">
    <source>
        <dbReference type="ARBA" id="ARBA00025699"/>
    </source>
</evidence>
<dbReference type="PANTHER" id="PTHR30027:SF3">
    <property type="entry name" value="16S RRNA (URACIL(1498)-N(3))-METHYLTRANSFERASE"/>
    <property type="match status" value="1"/>
</dbReference>
<dbReference type="InterPro" id="IPR029026">
    <property type="entry name" value="tRNA_m1G_MTases_N"/>
</dbReference>
<protein>
    <recommendedName>
        <fullName evidence="4 12">Ribosomal RNA small subunit methyltransferase E</fullName>
        <ecNumber evidence="3 12">2.1.1.193</ecNumber>
    </recommendedName>
</protein>
<evidence type="ECO:0000256" key="1">
    <source>
        <dbReference type="ARBA" id="ARBA00004496"/>
    </source>
</evidence>
<dbReference type="KEGG" id="sap:Sulac_2937"/>
<dbReference type="STRING" id="679936.Sulac_2937"/>
<evidence type="ECO:0000256" key="6">
    <source>
        <dbReference type="ARBA" id="ARBA00022552"/>
    </source>
</evidence>
<dbReference type="InterPro" id="IPR015947">
    <property type="entry name" value="PUA-like_sf"/>
</dbReference>
<evidence type="ECO:0000256" key="7">
    <source>
        <dbReference type="ARBA" id="ARBA00022603"/>
    </source>
</evidence>
<evidence type="ECO:0000256" key="11">
    <source>
        <dbReference type="ARBA" id="ARBA00047944"/>
    </source>
</evidence>
<dbReference type="SUPFAM" id="SSF88697">
    <property type="entry name" value="PUA domain-like"/>
    <property type="match status" value="1"/>
</dbReference>
<dbReference type="HOGENOM" id="CLU_067442_3_0_9"/>
<evidence type="ECO:0000313" key="16">
    <source>
        <dbReference type="Proteomes" id="UP000005439"/>
    </source>
</evidence>
<dbReference type="GO" id="GO:0005737">
    <property type="term" value="C:cytoplasm"/>
    <property type="evidence" value="ECO:0007669"/>
    <property type="project" value="UniProtKB-SubCell"/>
</dbReference>
<dbReference type="Pfam" id="PF20260">
    <property type="entry name" value="PUA_4"/>
    <property type="match status" value="1"/>
</dbReference>
<keyword evidence="16" id="KW-1185">Reference proteome</keyword>
<dbReference type="InterPro" id="IPR006700">
    <property type="entry name" value="RsmE"/>
</dbReference>
<evidence type="ECO:0000256" key="12">
    <source>
        <dbReference type="PIRNR" id="PIRNR015601"/>
    </source>
</evidence>
<evidence type="ECO:0000259" key="14">
    <source>
        <dbReference type="Pfam" id="PF20260"/>
    </source>
</evidence>
<dbReference type="EC" id="2.1.1.193" evidence="3 12"/>
<evidence type="ECO:0000256" key="8">
    <source>
        <dbReference type="ARBA" id="ARBA00022679"/>
    </source>
</evidence>
<name>G8TZR8_SULAD</name>
<dbReference type="InterPro" id="IPR029028">
    <property type="entry name" value="Alpha/beta_knot_MTases"/>
</dbReference>
<evidence type="ECO:0000259" key="13">
    <source>
        <dbReference type="Pfam" id="PF04452"/>
    </source>
</evidence>
<dbReference type="Proteomes" id="UP000005439">
    <property type="component" value="Chromosome"/>
</dbReference>
<comment type="subcellular location">
    <subcellularLocation>
        <location evidence="1 12">Cytoplasm</location>
    </subcellularLocation>
</comment>
<dbReference type="GO" id="GO:0070475">
    <property type="term" value="P:rRNA base methylation"/>
    <property type="evidence" value="ECO:0007669"/>
    <property type="project" value="TreeGrafter"/>
</dbReference>
<reference evidence="15 16" key="2">
    <citation type="journal article" date="2012" name="Stand. Genomic Sci.">
        <title>Complete genome sequence of the moderately thermophilic mineral-sulfide-oxidizing firmicute Sulfobacillus acidophilus type strain (NAL(T)).</title>
        <authorList>
            <person name="Anderson I."/>
            <person name="Chertkov O."/>
            <person name="Chen A."/>
            <person name="Saunders E."/>
            <person name="Lapidus A."/>
            <person name="Nolan M."/>
            <person name="Lucas S."/>
            <person name="Hammon N."/>
            <person name="Deshpande S."/>
            <person name="Cheng J.F."/>
            <person name="Han C."/>
            <person name="Tapia R."/>
            <person name="Goodwin L.A."/>
            <person name="Pitluck S."/>
            <person name="Liolios K."/>
            <person name="Pagani I."/>
            <person name="Ivanova N."/>
            <person name="Mikhailova N."/>
            <person name="Pati A."/>
            <person name="Palaniappan K."/>
            <person name="Land M."/>
            <person name="Pan C."/>
            <person name="Rohde M."/>
            <person name="Pukall R."/>
            <person name="Goker M."/>
            <person name="Detter J.C."/>
            <person name="Woyke T."/>
            <person name="Bristow J."/>
            <person name="Eisen J.A."/>
            <person name="Markowitz V."/>
            <person name="Hugenholtz P."/>
            <person name="Kyrpides N.C."/>
            <person name="Klenk H.P."/>
            <person name="Mavromatis K."/>
        </authorList>
    </citation>
    <scope>NUCLEOTIDE SEQUENCE [LARGE SCALE GENOMIC DNA]</scope>
    <source>
        <strain evidence="16">ATCC 700253 / DSM 10332 / NAL</strain>
    </source>
</reference>
<dbReference type="CDD" id="cd18084">
    <property type="entry name" value="RsmE-like"/>
    <property type="match status" value="1"/>
</dbReference>
<keyword evidence="9 12" id="KW-0949">S-adenosyl-L-methionine</keyword>
<dbReference type="PIRSF" id="PIRSF015601">
    <property type="entry name" value="MTase_slr0722"/>
    <property type="match status" value="1"/>
</dbReference>
<dbReference type="GO" id="GO:0070042">
    <property type="term" value="F:rRNA (uridine-N3-)-methyltransferase activity"/>
    <property type="evidence" value="ECO:0007669"/>
    <property type="project" value="TreeGrafter"/>
</dbReference>
<dbReference type="PANTHER" id="PTHR30027">
    <property type="entry name" value="RIBOSOMAL RNA SMALL SUBUNIT METHYLTRANSFERASE E"/>
    <property type="match status" value="1"/>
</dbReference>
<sequence length="230" mass="25266">MIRLSIPEAAATGDRVRLSGDDAHYLKTVMRVRPGDSFELLTPEGRLFRAEMGKADSVAVVEELAPPVPVPIHMTLYQALLKGDRMRDVIEKGTEVGISRFVPLVTARTVVREASSAKQQRWQTVAKEAAEQSRRREVPTVEPVRPWSRLDPAVGGSWWVLSPQGDPWMSLRSEIRDRALHVVVGPEGGLTDDEVAQLVDQGAKAVSLGPRIYRAENAGVWAALLVLSCS</sequence>
<evidence type="ECO:0000256" key="9">
    <source>
        <dbReference type="ARBA" id="ARBA00022691"/>
    </source>
</evidence>
<dbReference type="PATRIC" id="fig|679936.5.peg.3029"/>
<feature type="domain" description="Ribosomal RNA small subunit methyltransferase E methyltransferase" evidence="13">
    <location>
        <begin position="71"/>
        <end position="223"/>
    </location>
</feature>
<organism evidence="15 16">
    <name type="scientific">Sulfobacillus acidophilus (strain ATCC 700253 / DSM 10332 / NAL)</name>
    <dbReference type="NCBI Taxonomy" id="679936"/>
    <lineage>
        <taxon>Bacteria</taxon>
        <taxon>Bacillati</taxon>
        <taxon>Bacillota</taxon>
        <taxon>Clostridia</taxon>
        <taxon>Eubacteriales</taxon>
        <taxon>Clostridiales Family XVII. Incertae Sedis</taxon>
        <taxon>Sulfobacillus</taxon>
    </lineage>
</organism>
<evidence type="ECO:0000313" key="15">
    <source>
        <dbReference type="EMBL" id="AEW06398.1"/>
    </source>
</evidence>